<evidence type="ECO:0000313" key="2">
    <source>
        <dbReference type="EMBL" id="ABK17725.1"/>
    </source>
</evidence>
<dbReference type="KEGG" id="sfu:Sfum_2042"/>
<dbReference type="EMBL" id="CP000478">
    <property type="protein sequence ID" value="ABK17725.1"/>
    <property type="molecule type" value="Genomic_DNA"/>
</dbReference>
<dbReference type="AlphaFoldDB" id="A0LJX3"/>
<dbReference type="InParanoid" id="A0LJX3"/>
<evidence type="ECO:0000256" key="1">
    <source>
        <dbReference type="SAM" id="Phobius"/>
    </source>
</evidence>
<keyword evidence="1" id="KW-1133">Transmembrane helix</keyword>
<proteinExistence type="predicted"/>
<keyword evidence="1" id="KW-0472">Membrane</keyword>
<sequence length="205" mass="22954" precursor="true">MRSAPWRLYKPQDRCTARPPGFVPNGNTMTKEGIMKKIIVLRRIFLVFAVALTATLVLAGPAHATWQWVHGNSGHIEYKDRFTNDNRFEFGWGLDFNLNSGTFNWVHFAVPTIASTTQGVRYIKVRFYTGSVDAWVSAIHIYDGVNKVKVQEGSWSNGYKTVTVDLGYVRSFTYGLGVSVQIKAGVESMSHRIIFVGAGANFVNK</sequence>
<dbReference type="Proteomes" id="UP000001784">
    <property type="component" value="Chromosome"/>
</dbReference>
<accession>A0LJX3</accession>
<evidence type="ECO:0000313" key="3">
    <source>
        <dbReference type="Proteomes" id="UP000001784"/>
    </source>
</evidence>
<feature type="transmembrane region" description="Helical" evidence="1">
    <location>
        <begin position="44"/>
        <end position="66"/>
    </location>
</feature>
<keyword evidence="3" id="KW-1185">Reference proteome</keyword>
<name>A0LJX3_SYNFM</name>
<reference evidence="2 3" key="1">
    <citation type="submission" date="2006-10" db="EMBL/GenBank/DDBJ databases">
        <title>Complete sequence of Syntrophobacter fumaroxidans MPOB.</title>
        <authorList>
            <consortium name="US DOE Joint Genome Institute"/>
            <person name="Copeland A."/>
            <person name="Lucas S."/>
            <person name="Lapidus A."/>
            <person name="Barry K."/>
            <person name="Detter J.C."/>
            <person name="Glavina del Rio T."/>
            <person name="Hammon N."/>
            <person name="Israni S."/>
            <person name="Pitluck S."/>
            <person name="Goltsman E.G."/>
            <person name="Martinez M."/>
            <person name="Schmutz J."/>
            <person name="Larimer F."/>
            <person name="Land M."/>
            <person name="Hauser L."/>
            <person name="Kyrpides N."/>
            <person name="Kim E."/>
            <person name="Boone D.R."/>
            <person name="Brockman F."/>
            <person name="Culley D."/>
            <person name="Ferry J."/>
            <person name="Gunsalus R."/>
            <person name="McInerney M.J."/>
            <person name="Morrison M."/>
            <person name="Plugge C."/>
            <person name="Rohlin L."/>
            <person name="Scholten J."/>
            <person name="Sieber J."/>
            <person name="Stams A.J.M."/>
            <person name="Worm P."/>
            <person name="Henstra A.M."/>
            <person name="Richardson P."/>
        </authorList>
    </citation>
    <scope>NUCLEOTIDE SEQUENCE [LARGE SCALE GENOMIC DNA]</scope>
    <source>
        <strain evidence="3">DSM 10017 / MPOB</strain>
    </source>
</reference>
<protein>
    <submittedName>
        <fullName evidence="2">Uncharacterized protein</fullName>
    </submittedName>
</protein>
<gene>
    <name evidence="2" type="ordered locus">Sfum_2042</name>
</gene>
<organism evidence="2 3">
    <name type="scientific">Syntrophobacter fumaroxidans (strain DSM 10017 / MPOB)</name>
    <dbReference type="NCBI Taxonomy" id="335543"/>
    <lineage>
        <taxon>Bacteria</taxon>
        <taxon>Pseudomonadati</taxon>
        <taxon>Thermodesulfobacteriota</taxon>
        <taxon>Syntrophobacteria</taxon>
        <taxon>Syntrophobacterales</taxon>
        <taxon>Syntrophobacteraceae</taxon>
        <taxon>Syntrophobacter</taxon>
    </lineage>
</organism>
<keyword evidence="1" id="KW-0812">Transmembrane</keyword>
<dbReference type="HOGENOM" id="CLU_1467513_0_0_7"/>